<dbReference type="PROSITE" id="PS50005">
    <property type="entry name" value="TPR"/>
    <property type="match status" value="1"/>
</dbReference>
<dbReference type="SUPFAM" id="SSF48452">
    <property type="entry name" value="TPR-like"/>
    <property type="match status" value="1"/>
</dbReference>
<evidence type="ECO:0000256" key="2">
    <source>
        <dbReference type="ARBA" id="ARBA00023136"/>
    </source>
</evidence>
<dbReference type="PANTHER" id="PTHR46825:SF11">
    <property type="entry name" value="PENICILLIN-BINDING PROTEIN 4"/>
    <property type="match status" value="1"/>
</dbReference>
<keyword evidence="7" id="KW-1185">Reference proteome</keyword>
<name>A0A561P3S9_9BACT</name>
<evidence type="ECO:0000259" key="5">
    <source>
        <dbReference type="Pfam" id="PF00144"/>
    </source>
</evidence>
<reference evidence="6 7" key="1">
    <citation type="submission" date="2019-06" db="EMBL/GenBank/DDBJ databases">
        <title>Sorghum-associated microbial communities from plants grown in Nebraska, USA.</title>
        <authorList>
            <person name="Schachtman D."/>
        </authorList>
    </citation>
    <scope>NUCLEOTIDE SEQUENCE [LARGE SCALE GENOMIC DNA]</scope>
    <source>
        <strain evidence="6 7">1209</strain>
    </source>
</reference>
<comment type="subcellular location">
    <subcellularLocation>
        <location evidence="1">Membrane</location>
    </subcellularLocation>
</comment>
<dbReference type="Gene3D" id="1.25.40.10">
    <property type="entry name" value="Tetratricopeptide repeat domain"/>
    <property type="match status" value="1"/>
</dbReference>
<dbReference type="EMBL" id="VIWO01000013">
    <property type="protein sequence ID" value="TWF32765.1"/>
    <property type="molecule type" value="Genomic_DNA"/>
</dbReference>
<dbReference type="AlphaFoldDB" id="A0A561P3S9"/>
<dbReference type="OrthoDB" id="9793489at2"/>
<dbReference type="SUPFAM" id="SSF56601">
    <property type="entry name" value="beta-lactamase/transpeptidase-like"/>
    <property type="match status" value="1"/>
</dbReference>
<evidence type="ECO:0000313" key="7">
    <source>
        <dbReference type="Proteomes" id="UP000320811"/>
    </source>
</evidence>
<dbReference type="PANTHER" id="PTHR46825">
    <property type="entry name" value="D-ALANYL-D-ALANINE-CARBOXYPEPTIDASE/ENDOPEPTIDASE AMPH"/>
    <property type="match status" value="1"/>
</dbReference>
<dbReference type="RefSeq" id="WP_145674506.1">
    <property type="nucleotide sequence ID" value="NZ_VIWO01000013.1"/>
</dbReference>
<comment type="caution">
    <text evidence="6">The sequence shown here is derived from an EMBL/GenBank/DDBJ whole genome shotgun (WGS) entry which is preliminary data.</text>
</comment>
<dbReference type="GO" id="GO:0016020">
    <property type="term" value="C:membrane"/>
    <property type="evidence" value="ECO:0007669"/>
    <property type="project" value="UniProtKB-SubCell"/>
</dbReference>
<evidence type="ECO:0000256" key="4">
    <source>
        <dbReference type="SAM" id="SignalP"/>
    </source>
</evidence>
<keyword evidence="3" id="KW-0802">TPR repeat</keyword>
<sequence length="508" mass="57670">MRLLITGIICLLAAAIQAQNRDIALKAYFDSISVHHLYDGNIVLAENGHKVYAFSGGYANYATKQRNTIASRFNLASISKVFTATAILQLKDKKQLRLEDPVARYLPAFPFPGITIRHLLTHTSGLPDLELYEETVKQYPDSVITNAAVLPLLRQWNKGLYFTPGDQFRYCNTNFTLLALILERITGSTFPVYLKKYIFKPAGMTDTYVAVYGSSNFQDSLRVKQQVKPAFYDSVYTDAVQVMRYRYSEYNNQASIGPSNVVTTVDDMIKFDNAYFNGKLLKQSTIEEAITPLKLNNGKVYTEHMDTMLGEGTGQYGLGWDIFIQPGYGKGVGHGGFKFGLATFYYHQLERKQVIIAYTNGNSRFGENVTSCFYILNHRPPMPLYFKMSVVRAYALALTTFDANHAACMLHLYKADTSHYYFSTWEMNMLGYDFLYQSAAQKHQQWSLETFKLNTFLDPGNFNVYDSYGEALLEAGYREDAIRMYRKSLELNPTSPDGLKAMKKLGLL</sequence>
<evidence type="ECO:0000313" key="6">
    <source>
        <dbReference type="EMBL" id="TWF32765.1"/>
    </source>
</evidence>
<evidence type="ECO:0000256" key="1">
    <source>
        <dbReference type="ARBA" id="ARBA00004370"/>
    </source>
</evidence>
<accession>A0A561P3S9</accession>
<feature type="signal peptide" evidence="4">
    <location>
        <begin position="1"/>
        <end position="18"/>
    </location>
</feature>
<dbReference type="Proteomes" id="UP000320811">
    <property type="component" value="Unassembled WGS sequence"/>
</dbReference>
<dbReference type="InterPro" id="IPR011990">
    <property type="entry name" value="TPR-like_helical_dom_sf"/>
</dbReference>
<organism evidence="6 7">
    <name type="scientific">Chitinophaga polysaccharea</name>
    <dbReference type="NCBI Taxonomy" id="1293035"/>
    <lineage>
        <taxon>Bacteria</taxon>
        <taxon>Pseudomonadati</taxon>
        <taxon>Bacteroidota</taxon>
        <taxon>Chitinophagia</taxon>
        <taxon>Chitinophagales</taxon>
        <taxon>Chitinophagaceae</taxon>
        <taxon>Chitinophaga</taxon>
    </lineage>
</organism>
<dbReference type="InterPro" id="IPR001466">
    <property type="entry name" value="Beta-lactam-related"/>
</dbReference>
<dbReference type="InterPro" id="IPR050491">
    <property type="entry name" value="AmpC-like"/>
</dbReference>
<feature type="chain" id="PRO_5022009560" evidence="4">
    <location>
        <begin position="19"/>
        <end position="508"/>
    </location>
</feature>
<keyword evidence="4" id="KW-0732">Signal</keyword>
<dbReference type="InterPro" id="IPR019734">
    <property type="entry name" value="TPR_rpt"/>
</dbReference>
<proteinExistence type="predicted"/>
<protein>
    <submittedName>
        <fullName evidence="6">CubicO group peptidase (Beta-lactamase class C family)</fullName>
    </submittedName>
</protein>
<gene>
    <name evidence="6" type="ORF">FHW36_11318</name>
</gene>
<keyword evidence="2" id="KW-0472">Membrane</keyword>
<dbReference type="Pfam" id="PF00144">
    <property type="entry name" value="Beta-lactamase"/>
    <property type="match status" value="1"/>
</dbReference>
<dbReference type="InterPro" id="IPR012338">
    <property type="entry name" value="Beta-lactam/transpept-like"/>
</dbReference>
<feature type="repeat" description="TPR" evidence="3">
    <location>
        <begin position="462"/>
        <end position="495"/>
    </location>
</feature>
<evidence type="ECO:0000256" key="3">
    <source>
        <dbReference type="PROSITE-ProRule" id="PRU00339"/>
    </source>
</evidence>
<feature type="domain" description="Beta-lactamase-related" evidence="5">
    <location>
        <begin position="42"/>
        <end position="364"/>
    </location>
</feature>
<dbReference type="Gene3D" id="3.40.710.10">
    <property type="entry name" value="DD-peptidase/beta-lactamase superfamily"/>
    <property type="match status" value="1"/>
</dbReference>